<keyword evidence="4" id="KW-1185">Reference proteome</keyword>
<name>A0A844G4Y5_9BACT</name>
<dbReference type="InterPro" id="IPR050261">
    <property type="entry name" value="FrsA_esterase"/>
</dbReference>
<sequence>MKLLFCLAALLVLTPGSAELPNREALFALPNWSTAPGYEPAGTDGIRGIFYDGLPYRGKPTRVFAWYGKPAGAEEPLPAVILIHGGGGTAFRYWAALWVKRGYAVLAMDTNGGVPANNGDSGSDGSIRHPDGGPGLSRIFRDIDLPPQEQWPYHAVGAVIRANTLLRSFPEIDPERIGVTGISWGAVIGELAVSVDSRFRFAAMVYGCGFLAESSSWSQTEFARLTPKQVERWTLLWDPASYLAGNTVPILFCNWVSDKHFRPDSWKKTCRLVKPELRHTAYRIRMGHAHPPSGDPPEVAVFADAMAKNGEPLPRLFSRTSDCAVYTSSVPLKQAEFHYTEDAGDWTGRRWQTAPAALDRENRTVRAEIPARATAWFFSITDSRNCIGSSEMEERK</sequence>
<dbReference type="Gene3D" id="3.40.50.1820">
    <property type="entry name" value="alpha/beta hydrolase"/>
    <property type="match status" value="1"/>
</dbReference>
<evidence type="ECO:0000313" key="4">
    <source>
        <dbReference type="Proteomes" id="UP000435649"/>
    </source>
</evidence>
<dbReference type="Proteomes" id="UP000435649">
    <property type="component" value="Unassembled WGS sequence"/>
</dbReference>
<dbReference type="Pfam" id="PF05448">
    <property type="entry name" value="AXE1"/>
    <property type="match status" value="1"/>
</dbReference>
<dbReference type="AlphaFoldDB" id="A0A844G4Y5"/>
<dbReference type="SUPFAM" id="SSF53474">
    <property type="entry name" value="alpha/beta-Hydrolases"/>
    <property type="match status" value="1"/>
</dbReference>
<gene>
    <name evidence="3" type="ORF">FYJ85_10240</name>
</gene>
<dbReference type="PANTHER" id="PTHR22946">
    <property type="entry name" value="DIENELACTONE HYDROLASE DOMAIN-CONTAINING PROTEIN-RELATED"/>
    <property type="match status" value="1"/>
</dbReference>
<dbReference type="InterPro" id="IPR029058">
    <property type="entry name" value="AB_hydrolase_fold"/>
</dbReference>
<feature type="signal peptide" evidence="1">
    <location>
        <begin position="1"/>
        <end position="18"/>
    </location>
</feature>
<feature type="domain" description="Acetyl xylan esterase" evidence="2">
    <location>
        <begin position="60"/>
        <end position="196"/>
    </location>
</feature>
<evidence type="ECO:0000259" key="2">
    <source>
        <dbReference type="Pfam" id="PF05448"/>
    </source>
</evidence>
<evidence type="ECO:0000256" key="1">
    <source>
        <dbReference type="SAM" id="SignalP"/>
    </source>
</evidence>
<dbReference type="EMBL" id="VUNS01000010">
    <property type="protein sequence ID" value="MST97419.1"/>
    <property type="molecule type" value="Genomic_DNA"/>
</dbReference>
<organism evidence="3 4">
    <name type="scientific">Victivallis lenta</name>
    <dbReference type="NCBI Taxonomy" id="2606640"/>
    <lineage>
        <taxon>Bacteria</taxon>
        <taxon>Pseudomonadati</taxon>
        <taxon>Lentisphaerota</taxon>
        <taxon>Lentisphaeria</taxon>
        <taxon>Victivallales</taxon>
        <taxon>Victivallaceae</taxon>
        <taxon>Victivallis</taxon>
    </lineage>
</organism>
<comment type="caution">
    <text evidence="3">The sequence shown here is derived from an EMBL/GenBank/DDBJ whole genome shotgun (WGS) entry which is preliminary data.</text>
</comment>
<reference evidence="3 4" key="1">
    <citation type="submission" date="2019-08" db="EMBL/GenBank/DDBJ databases">
        <title>In-depth cultivation of the pig gut microbiome towards novel bacterial diversity and tailored functional studies.</title>
        <authorList>
            <person name="Wylensek D."/>
            <person name="Hitch T.C.A."/>
            <person name="Clavel T."/>
        </authorList>
    </citation>
    <scope>NUCLEOTIDE SEQUENCE [LARGE SCALE GENOMIC DNA]</scope>
    <source>
        <strain evidence="3 4">BBE-744-WT-12</strain>
    </source>
</reference>
<feature type="chain" id="PRO_5033047122" evidence="1">
    <location>
        <begin position="19"/>
        <end position="396"/>
    </location>
</feature>
<dbReference type="RefSeq" id="WP_154418346.1">
    <property type="nucleotide sequence ID" value="NZ_VUNS01000010.1"/>
</dbReference>
<proteinExistence type="predicted"/>
<keyword evidence="1" id="KW-0732">Signal</keyword>
<dbReference type="InterPro" id="IPR008391">
    <property type="entry name" value="AXE1_dom"/>
</dbReference>
<accession>A0A844G4Y5</accession>
<evidence type="ECO:0000313" key="3">
    <source>
        <dbReference type="EMBL" id="MST97419.1"/>
    </source>
</evidence>
<protein>
    <submittedName>
        <fullName evidence="3">Acetylxylan esterase</fullName>
    </submittedName>
</protein>